<sequence length="97" mass="11121">MRSNEPEQLFLDEVYRKARLLEYDKREAQKVLHNRRVLARRKAMTISCVTIFTAVFALMISIGKIDQTLCVALSLLLIAAGLLIEKLELTWSPENDS</sequence>
<organism evidence="2 3">
    <name type="scientific">Paenibacillus borealis</name>
    <dbReference type="NCBI Taxonomy" id="160799"/>
    <lineage>
        <taxon>Bacteria</taxon>
        <taxon>Bacillati</taxon>
        <taxon>Bacillota</taxon>
        <taxon>Bacilli</taxon>
        <taxon>Bacillales</taxon>
        <taxon>Paenibacillaceae</taxon>
        <taxon>Paenibacillus</taxon>
    </lineage>
</organism>
<keyword evidence="1" id="KW-1133">Transmembrane helix</keyword>
<dbReference type="AlphaFoldDB" id="A0A089LA38"/>
<feature type="transmembrane region" description="Helical" evidence="1">
    <location>
        <begin position="43"/>
        <end position="62"/>
    </location>
</feature>
<reference evidence="2" key="1">
    <citation type="submission" date="2014-08" db="EMBL/GenBank/DDBJ databases">
        <title>Comparative genomics of the Paenibacillus odorifer group.</title>
        <authorList>
            <person name="den Bakker H.C."/>
            <person name="Tsai Y.-C.Y.-C."/>
            <person name="Martin N."/>
            <person name="Korlach J."/>
            <person name="Wiedmann M."/>
        </authorList>
    </citation>
    <scope>NUCLEOTIDE SEQUENCE [LARGE SCALE GENOMIC DNA]</scope>
    <source>
        <strain evidence="2">DSM 13188</strain>
    </source>
</reference>
<dbReference type="HOGENOM" id="CLU_2344014_0_0_9"/>
<dbReference type="RefSeq" id="WP_042211894.1">
    <property type="nucleotide sequence ID" value="NZ_CP009285.1"/>
</dbReference>
<evidence type="ECO:0000313" key="2">
    <source>
        <dbReference type="EMBL" id="AIQ57692.1"/>
    </source>
</evidence>
<name>A0A089LA38_PAEBO</name>
<accession>A0A089LA38</accession>
<evidence type="ECO:0000256" key="1">
    <source>
        <dbReference type="SAM" id="Phobius"/>
    </source>
</evidence>
<feature type="transmembrane region" description="Helical" evidence="1">
    <location>
        <begin position="68"/>
        <end position="84"/>
    </location>
</feature>
<keyword evidence="1" id="KW-0812">Transmembrane</keyword>
<keyword evidence="3" id="KW-1185">Reference proteome</keyword>
<dbReference type="Proteomes" id="UP000029518">
    <property type="component" value="Chromosome"/>
</dbReference>
<protein>
    <submittedName>
        <fullName evidence="2">Uncharacterized protein</fullName>
    </submittedName>
</protein>
<dbReference type="KEGG" id="pbd:PBOR_12705"/>
<keyword evidence="1" id="KW-0472">Membrane</keyword>
<dbReference type="EMBL" id="CP009285">
    <property type="protein sequence ID" value="AIQ57692.1"/>
    <property type="molecule type" value="Genomic_DNA"/>
</dbReference>
<proteinExistence type="predicted"/>
<evidence type="ECO:0000313" key="3">
    <source>
        <dbReference type="Proteomes" id="UP000029518"/>
    </source>
</evidence>
<dbReference type="OrthoDB" id="2666350at2"/>
<gene>
    <name evidence="2" type="ORF">PBOR_12705</name>
</gene>